<feature type="transmembrane region" description="Helical" evidence="6">
    <location>
        <begin position="75"/>
        <end position="94"/>
    </location>
</feature>
<accession>A0A382WAU7</accession>
<dbReference type="GO" id="GO:0033573">
    <property type="term" value="C:high-affinity iron permease complex"/>
    <property type="evidence" value="ECO:0007669"/>
    <property type="project" value="InterPro"/>
</dbReference>
<evidence type="ECO:0000256" key="4">
    <source>
        <dbReference type="ARBA" id="ARBA00022989"/>
    </source>
</evidence>
<name>A0A382WAU7_9ZZZZ</name>
<dbReference type="PANTHER" id="PTHR31632">
    <property type="entry name" value="IRON TRANSPORTER FTH1"/>
    <property type="match status" value="1"/>
</dbReference>
<gene>
    <name evidence="7" type="ORF">METZ01_LOCUS408663</name>
</gene>
<dbReference type="InterPro" id="IPR004923">
    <property type="entry name" value="FTR1/Fip1/EfeU"/>
</dbReference>
<proteinExistence type="inferred from homology"/>
<feature type="transmembrane region" description="Helical" evidence="6">
    <location>
        <begin position="36"/>
        <end position="55"/>
    </location>
</feature>
<evidence type="ECO:0000256" key="3">
    <source>
        <dbReference type="ARBA" id="ARBA00022692"/>
    </source>
</evidence>
<keyword evidence="4 6" id="KW-1133">Transmembrane helix</keyword>
<evidence type="ECO:0000256" key="5">
    <source>
        <dbReference type="ARBA" id="ARBA00023136"/>
    </source>
</evidence>
<evidence type="ECO:0000256" key="6">
    <source>
        <dbReference type="SAM" id="Phobius"/>
    </source>
</evidence>
<dbReference type="PANTHER" id="PTHR31632:SF2">
    <property type="entry name" value="PLASMA MEMBRANE IRON PERMEASE"/>
    <property type="match status" value="1"/>
</dbReference>
<feature type="non-terminal residue" evidence="7">
    <location>
        <position position="113"/>
    </location>
</feature>
<keyword evidence="5 6" id="KW-0472">Membrane</keyword>
<evidence type="ECO:0000256" key="2">
    <source>
        <dbReference type="ARBA" id="ARBA00008333"/>
    </source>
</evidence>
<dbReference type="EMBL" id="UINC01158327">
    <property type="protein sequence ID" value="SVD55809.1"/>
    <property type="molecule type" value="Genomic_DNA"/>
</dbReference>
<evidence type="ECO:0008006" key="8">
    <source>
        <dbReference type="Google" id="ProtNLM"/>
    </source>
</evidence>
<sequence>MDMEAGFLIGFREALEAALIIGVLVSLLYRTDREFMAKWVWGGVLLALVASVLTWQAFEIIVGEFSKTNEELFEGVLYLIAAVLITTVILHVIGHATREVLENKAEKAIETRE</sequence>
<reference evidence="7" key="1">
    <citation type="submission" date="2018-05" db="EMBL/GenBank/DDBJ databases">
        <authorList>
            <person name="Lanie J.A."/>
            <person name="Ng W.-L."/>
            <person name="Kazmierczak K.M."/>
            <person name="Andrzejewski T.M."/>
            <person name="Davidsen T.M."/>
            <person name="Wayne K.J."/>
            <person name="Tettelin H."/>
            <person name="Glass J.I."/>
            <person name="Rusch D."/>
            <person name="Podicherti R."/>
            <person name="Tsui H.-C.T."/>
            <person name="Winkler M.E."/>
        </authorList>
    </citation>
    <scope>NUCLEOTIDE SEQUENCE</scope>
</reference>
<dbReference type="AlphaFoldDB" id="A0A382WAU7"/>
<organism evidence="7">
    <name type="scientific">marine metagenome</name>
    <dbReference type="NCBI Taxonomy" id="408172"/>
    <lineage>
        <taxon>unclassified sequences</taxon>
        <taxon>metagenomes</taxon>
        <taxon>ecological metagenomes</taxon>
    </lineage>
</organism>
<protein>
    <recommendedName>
        <fullName evidence="8">Iron permease FTR1 family protein</fullName>
    </recommendedName>
</protein>
<keyword evidence="3 6" id="KW-0812">Transmembrane</keyword>
<comment type="similarity">
    <text evidence="2">Belongs to the oxidase-dependent Fe transporter (OFeT) (TC 9.A.10.1) family.</text>
</comment>
<evidence type="ECO:0000313" key="7">
    <source>
        <dbReference type="EMBL" id="SVD55809.1"/>
    </source>
</evidence>
<feature type="transmembrane region" description="Helical" evidence="6">
    <location>
        <begin position="6"/>
        <end position="29"/>
    </location>
</feature>
<dbReference type="Pfam" id="PF03239">
    <property type="entry name" value="FTR1"/>
    <property type="match status" value="1"/>
</dbReference>
<evidence type="ECO:0000256" key="1">
    <source>
        <dbReference type="ARBA" id="ARBA00004141"/>
    </source>
</evidence>
<dbReference type="GO" id="GO:0015093">
    <property type="term" value="F:ferrous iron transmembrane transporter activity"/>
    <property type="evidence" value="ECO:0007669"/>
    <property type="project" value="TreeGrafter"/>
</dbReference>
<comment type="subcellular location">
    <subcellularLocation>
        <location evidence="1">Membrane</location>
        <topology evidence="1">Multi-pass membrane protein</topology>
    </subcellularLocation>
</comment>